<dbReference type="SUPFAM" id="SSF49410">
    <property type="entry name" value="Alpha-macroglobulin receptor domain"/>
    <property type="match status" value="2"/>
</dbReference>
<dbReference type="Pfam" id="PF00207">
    <property type="entry name" value="A2M"/>
    <property type="match status" value="1"/>
</dbReference>
<name>A0ABQ8M003_LABRO</name>
<keyword evidence="4" id="KW-0646">Protease inhibitor</keyword>
<dbReference type="SMART" id="SM01419">
    <property type="entry name" value="Thiol-ester_cl"/>
    <property type="match status" value="1"/>
</dbReference>
<keyword evidence="6" id="KW-1015">Disulfide bond</keyword>
<evidence type="ECO:0000313" key="11">
    <source>
        <dbReference type="Proteomes" id="UP000830375"/>
    </source>
</evidence>
<evidence type="ECO:0000256" key="3">
    <source>
        <dbReference type="ARBA" id="ARBA00022525"/>
    </source>
</evidence>
<accession>A0ABQ8M003</accession>
<feature type="domain" description="Alpha-macroglobulin receptor-binding" evidence="9">
    <location>
        <begin position="2"/>
        <end position="101"/>
    </location>
</feature>
<keyword evidence="3" id="KW-0964">Secreted</keyword>
<dbReference type="Gene3D" id="2.60.40.690">
    <property type="entry name" value="Alpha-macroglobulin, receptor-binding domain"/>
    <property type="match status" value="2"/>
</dbReference>
<dbReference type="Gene3D" id="2.60.40.1940">
    <property type="match status" value="1"/>
</dbReference>
<dbReference type="SUPFAM" id="SSF48239">
    <property type="entry name" value="Terpenoid cyclases/Protein prenyltransferases"/>
    <property type="match status" value="1"/>
</dbReference>
<dbReference type="InterPro" id="IPR011626">
    <property type="entry name" value="Alpha-macroglobulin_TED"/>
</dbReference>
<dbReference type="InterPro" id="IPR047565">
    <property type="entry name" value="Alpha-macroglob_thiol-ester_cl"/>
</dbReference>
<dbReference type="InterPro" id="IPR009048">
    <property type="entry name" value="A-macroglobulin_rcpt-bd"/>
</dbReference>
<evidence type="ECO:0000313" key="10">
    <source>
        <dbReference type="EMBL" id="KAI2656212.1"/>
    </source>
</evidence>
<dbReference type="Pfam" id="PF07678">
    <property type="entry name" value="TED_complement"/>
    <property type="match status" value="1"/>
</dbReference>
<dbReference type="Gene3D" id="1.50.10.20">
    <property type="match status" value="1"/>
</dbReference>
<dbReference type="InterPro" id="IPR041813">
    <property type="entry name" value="A2M_TED"/>
</dbReference>
<evidence type="ECO:0000259" key="7">
    <source>
        <dbReference type="SMART" id="SM01359"/>
    </source>
</evidence>
<comment type="caution">
    <text evidence="10">The sequence shown here is derived from an EMBL/GenBank/DDBJ whole genome shotgun (WGS) entry which is preliminary data.</text>
</comment>
<dbReference type="Gene3D" id="2.60.40.1930">
    <property type="match status" value="2"/>
</dbReference>
<dbReference type="InterPro" id="IPR008930">
    <property type="entry name" value="Terpenoid_cyclase/PrenylTrfase"/>
</dbReference>
<evidence type="ECO:0000256" key="1">
    <source>
        <dbReference type="ARBA" id="ARBA00004613"/>
    </source>
</evidence>
<dbReference type="SMART" id="SM01359">
    <property type="entry name" value="A2M_N_2"/>
    <property type="match status" value="1"/>
</dbReference>
<dbReference type="PANTHER" id="PTHR11412:SF150">
    <property type="entry name" value="ALPHA-2-MACROGLOBULIN-RELATED"/>
    <property type="match status" value="1"/>
</dbReference>
<dbReference type="Pfam" id="PF07703">
    <property type="entry name" value="A2M_BRD"/>
    <property type="match status" value="1"/>
</dbReference>
<dbReference type="InterPro" id="IPR011625">
    <property type="entry name" value="A2M_N_BRD"/>
</dbReference>
<evidence type="ECO:0000256" key="6">
    <source>
        <dbReference type="ARBA" id="ARBA00023157"/>
    </source>
</evidence>
<keyword evidence="5" id="KW-0722">Serine protease inhibitor</keyword>
<dbReference type="InterPro" id="IPR014756">
    <property type="entry name" value="Ig_E-set"/>
</dbReference>
<comment type="similarity">
    <text evidence="2">Belongs to the protease inhibitor I39 (alpha-2-macroglobulin) family.</text>
</comment>
<dbReference type="InterPro" id="IPR013783">
    <property type="entry name" value="Ig-like_fold"/>
</dbReference>
<organism evidence="10 11">
    <name type="scientific">Labeo rohita</name>
    <name type="common">Indian major carp</name>
    <name type="synonym">Cyprinus rohita</name>
    <dbReference type="NCBI Taxonomy" id="84645"/>
    <lineage>
        <taxon>Eukaryota</taxon>
        <taxon>Metazoa</taxon>
        <taxon>Chordata</taxon>
        <taxon>Craniata</taxon>
        <taxon>Vertebrata</taxon>
        <taxon>Euteleostomi</taxon>
        <taxon>Actinopterygii</taxon>
        <taxon>Neopterygii</taxon>
        <taxon>Teleostei</taxon>
        <taxon>Ostariophysi</taxon>
        <taxon>Cypriniformes</taxon>
        <taxon>Cyprinidae</taxon>
        <taxon>Labeoninae</taxon>
        <taxon>Labeonini</taxon>
        <taxon>Labeo</taxon>
    </lineage>
</organism>
<evidence type="ECO:0000256" key="5">
    <source>
        <dbReference type="ARBA" id="ARBA00022900"/>
    </source>
</evidence>
<feature type="domain" description="Alpha-2-macroglobulin bait region" evidence="7">
    <location>
        <begin position="532"/>
        <end position="664"/>
    </location>
</feature>
<sequence length="1514" mass="168643">MTNMAIVDIKLLSGFTADTSMKLTSTFYTQLETTSEMYGSLVERVDTKDDHVIVYLKEIPNNIPMSYQIRMKQVLPVKNLKPAVVKVYDYYQTRLLLFSFLLVCVNGQTSGPYFMVTFPAVIESGSEAKLCASLLKPNESLVMNIYVVHGDQSTLLLQERAEEEFHCCFNFEAPLVEAQSVQRIKVELQGESFKMTEERKVMFRPYYPLTFIQTDKPIYTPGQTGKLLMFQSIVQWCLRTVKSNRIGQWTNVSSTNWILQRSYELNPEAREGIYKLKAYIGDRMISHDFEVKKYVLPKFEVTVTAPKTVSIDDEFMESEYTYGQPVPGKSWVKVCRDIQRYSYRRDEHSPICMNETTEIKKTGCAIHTLDVSAFLNSTLKYSLLNSLRVEAVITEEGTEITMTKSETISLTYEIGKVTLMDLPKTYKHGSVIEGKIKLSNFKDAPIQNKVVYLLEVETWSSKLLLNLTTDSDGLASFSLNTSSLPERDITLMASVYPGLHYQSYKTPHFSMDRKTVQLFQPATPYTPTLSELIIENIEQPLKCDAEFTVTIKYYFIGETVEEFKTDIVYMVLSRGVIVHHGYEKVEVKSSNGAASGTVSFKLSVGADLAPAVQILAYCVLPSGNVSLQFSPAKAVPGEKNTLQISAQPGSLCGLSAVDQSVLILESGKRLDTDKIFNLLPVQSVSDYPYNVEDEQGCLHVRSRRAVPTDNTYESLKRVGLKMATNLAVQVPRVSVIQGLDLSQIPWYGISGSSKYGQLGGAPLDLNSVGSSVEVTVRTVFPETWIWQLAAVGDSGSAQVPVTVPDTITSWETEAFCLSSKGLGLAPPAQLTVFQPFFLELSLPYSIIRGEIFELKATVFNYLSKCIMVKVTPAPSSDYTLKASSDDQYSSCLCANGRKTFKWILTPSVLGVLNITVSAEAEASQTVCDNEIVSVPERGRIDTVTRSLLVQAEGTEKTETYSWLLCPKGDSLSEEVDLTLPKDVIKGSARSSVSVIGDILGRALRNLHGLLQMPYGCGEQNMAILSPNIYILQYLENTEQLTSAIRERATGFLKSGYQRQLNYRHNSGAYSTFGHGDENTWLTAFVLRSFGKAQKYIFIDPQIIQSAKEWLISRRDSDGCFIQQGKLFNNRIKGGVNDNVTMTAYITASLLEMETPVTDPVVTKGLSCLRSVIEDVKNTYTTALLAYTFSLARDTDTRQQLFKKLEDVAISDGSHLHWSQSGSADDSDSLAVEISSYVLLAVLTTDSVTPADLGFANRIVSWLVKQQNAYGGFSSTQDTVVALQALSLYATKVFSSDGSSTVTVQSAGDTHHFDVNQDNKLLYQEKQLQNVPAKYSIEVKGSTCVSVQVAQFYNIPTPTEAKTLSIDAKIEGDCKTLGQNFILNFTVKYDGPQERTNMVIVDIKLLSGFTADTSMLRKTVGSAVAAQMYVERVDTKDDHVIVYLKEIPKNIPKNYQIQMKQVLPVKNLKPAVVKVYDYYQTSKILIQHSKKCECTQLMPFTNPCTIKKNLLQSCM</sequence>
<keyword evidence="11" id="KW-1185">Reference proteome</keyword>
<reference evidence="10 11" key="1">
    <citation type="submission" date="2022-01" db="EMBL/GenBank/DDBJ databases">
        <title>A high-quality chromosome-level genome assembly of rohu carp, Labeo rohita.</title>
        <authorList>
            <person name="Arick M.A. II"/>
            <person name="Hsu C.-Y."/>
            <person name="Magbanua Z."/>
            <person name="Pechanova O."/>
            <person name="Grover C."/>
            <person name="Miller E."/>
            <person name="Thrash A."/>
            <person name="Ezzel L."/>
            <person name="Alam S."/>
            <person name="Benzie J."/>
            <person name="Hamilton M."/>
            <person name="Karsi A."/>
            <person name="Lawrence M.L."/>
            <person name="Peterson D.G."/>
        </authorList>
    </citation>
    <scope>NUCLEOTIDE SEQUENCE [LARGE SCALE GENOMIC DNA]</scope>
    <source>
        <strain evidence="11">BAU-BD-2019</strain>
        <tissue evidence="10">Blood</tissue>
    </source>
</reference>
<dbReference type="CDD" id="cd02897">
    <property type="entry name" value="A2M_2"/>
    <property type="match status" value="1"/>
</dbReference>
<dbReference type="InterPro" id="IPR001599">
    <property type="entry name" value="Macroglobln_a2"/>
</dbReference>
<proteinExistence type="inferred from homology"/>
<evidence type="ECO:0000259" key="8">
    <source>
        <dbReference type="SMART" id="SM01360"/>
    </source>
</evidence>
<dbReference type="PANTHER" id="PTHR11412">
    <property type="entry name" value="MACROGLOBULIN / COMPLEMENT"/>
    <property type="match status" value="1"/>
</dbReference>
<dbReference type="InterPro" id="IPR019742">
    <property type="entry name" value="MacrogloblnA2_CS"/>
</dbReference>
<dbReference type="Pfam" id="PF17789">
    <property type="entry name" value="MG4"/>
    <property type="match status" value="1"/>
</dbReference>
<dbReference type="SMART" id="SM01360">
    <property type="entry name" value="A2M"/>
    <property type="match status" value="1"/>
</dbReference>
<dbReference type="InterPro" id="IPR050473">
    <property type="entry name" value="A2M/Complement_sys"/>
</dbReference>
<comment type="subcellular location">
    <subcellularLocation>
        <location evidence="1">Secreted</location>
    </subcellularLocation>
</comment>
<dbReference type="PROSITE" id="PS00477">
    <property type="entry name" value="ALPHA_2_MACROGLOBULIN"/>
    <property type="match status" value="1"/>
</dbReference>
<dbReference type="InterPro" id="IPR040839">
    <property type="entry name" value="MG4"/>
</dbReference>
<dbReference type="Pfam" id="PF17791">
    <property type="entry name" value="MG3"/>
    <property type="match status" value="1"/>
</dbReference>
<evidence type="ECO:0000256" key="2">
    <source>
        <dbReference type="ARBA" id="ARBA00010952"/>
    </source>
</evidence>
<evidence type="ECO:0000256" key="4">
    <source>
        <dbReference type="ARBA" id="ARBA00022690"/>
    </source>
</evidence>
<feature type="domain" description="Alpha-2-macroglobulin" evidence="8">
    <location>
        <begin position="783"/>
        <end position="872"/>
    </location>
</feature>
<dbReference type="Gene3D" id="2.60.120.1540">
    <property type="match status" value="1"/>
</dbReference>
<protein>
    <submittedName>
        <fullName evidence="10">Alpha-2-macroglobulin</fullName>
    </submittedName>
</protein>
<evidence type="ECO:0000259" key="9">
    <source>
        <dbReference type="SMART" id="SM01361"/>
    </source>
</evidence>
<dbReference type="EMBL" id="JACTAM010000015">
    <property type="protein sequence ID" value="KAI2656212.1"/>
    <property type="molecule type" value="Genomic_DNA"/>
</dbReference>
<dbReference type="Pfam" id="PF07677">
    <property type="entry name" value="A2M_recep"/>
    <property type="match status" value="2"/>
</dbReference>
<dbReference type="SUPFAM" id="SSF81296">
    <property type="entry name" value="E set domains"/>
    <property type="match status" value="1"/>
</dbReference>
<dbReference type="Proteomes" id="UP000830375">
    <property type="component" value="Unassembled WGS sequence"/>
</dbReference>
<dbReference type="InterPro" id="IPR036595">
    <property type="entry name" value="A-macroglobulin_rcpt-bd_sf"/>
</dbReference>
<dbReference type="InterPro" id="IPR041555">
    <property type="entry name" value="MG3"/>
</dbReference>
<feature type="domain" description="Alpha-macroglobulin receptor-binding" evidence="9">
    <location>
        <begin position="1395"/>
        <end position="1488"/>
    </location>
</feature>
<gene>
    <name evidence="10" type="ORF">H4Q32_013073</name>
</gene>
<dbReference type="SMART" id="SM01361">
    <property type="entry name" value="A2M_recep"/>
    <property type="match status" value="2"/>
</dbReference>
<dbReference type="Gene3D" id="2.20.130.20">
    <property type="match status" value="1"/>
</dbReference>
<dbReference type="Gene3D" id="2.60.40.10">
    <property type="entry name" value="Immunoglobulins"/>
    <property type="match status" value="2"/>
</dbReference>
<dbReference type="Gene3D" id="6.20.50.160">
    <property type="match status" value="1"/>
</dbReference>